<feature type="compositionally biased region" description="Polar residues" evidence="1">
    <location>
        <begin position="182"/>
        <end position="226"/>
    </location>
</feature>
<feature type="region of interest" description="Disordered" evidence="1">
    <location>
        <begin position="97"/>
        <end position="255"/>
    </location>
</feature>
<feature type="compositionally biased region" description="Low complexity" evidence="1">
    <location>
        <begin position="447"/>
        <end position="468"/>
    </location>
</feature>
<reference evidence="2" key="1">
    <citation type="submission" date="2023-06" db="EMBL/GenBank/DDBJ databases">
        <title>Genome-scale phylogeny and comparative genomics of the fungal order Sordariales.</title>
        <authorList>
            <consortium name="Lawrence Berkeley National Laboratory"/>
            <person name="Hensen N."/>
            <person name="Bonometti L."/>
            <person name="Westerberg I."/>
            <person name="Brannstrom I.O."/>
            <person name="Guillou S."/>
            <person name="Cros-Aarteil S."/>
            <person name="Calhoun S."/>
            <person name="Haridas S."/>
            <person name="Kuo A."/>
            <person name="Mondo S."/>
            <person name="Pangilinan J."/>
            <person name="Riley R."/>
            <person name="Labutti K."/>
            <person name="Andreopoulos B."/>
            <person name="Lipzen A."/>
            <person name="Chen C."/>
            <person name="Yanf M."/>
            <person name="Daum C."/>
            <person name="Ng V."/>
            <person name="Clum A."/>
            <person name="Steindorff A."/>
            <person name="Ohm R."/>
            <person name="Martin F."/>
            <person name="Silar P."/>
            <person name="Natvig D."/>
            <person name="Lalanne C."/>
            <person name="Gautier V."/>
            <person name="Ament-Velasquez S.L."/>
            <person name="Kruys A."/>
            <person name="Hutchinson M.I."/>
            <person name="Powell A.J."/>
            <person name="Barry K."/>
            <person name="Miller A.N."/>
            <person name="Grigoriev I.V."/>
            <person name="Debuchy R."/>
            <person name="Gladieux P."/>
            <person name="Thoren M.H."/>
            <person name="Johannesson H."/>
        </authorList>
    </citation>
    <scope>NUCLEOTIDE SEQUENCE</scope>
    <source>
        <strain evidence="2">SMH4607-1</strain>
    </source>
</reference>
<feature type="region of interest" description="Disordered" evidence="1">
    <location>
        <begin position="391"/>
        <end position="505"/>
    </location>
</feature>
<feature type="compositionally biased region" description="Basic and acidic residues" evidence="1">
    <location>
        <begin position="97"/>
        <end position="123"/>
    </location>
</feature>
<feature type="region of interest" description="Disordered" evidence="1">
    <location>
        <begin position="346"/>
        <end position="368"/>
    </location>
</feature>
<dbReference type="AlphaFoldDB" id="A0AA40DYJ0"/>
<feature type="compositionally biased region" description="Low complexity" evidence="1">
    <location>
        <begin position="355"/>
        <end position="368"/>
    </location>
</feature>
<evidence type="ECO:0000313" key="2">
    <source>
        <dbReference type="EMBL" id="KAK0720410.1"/>
    </source>
</evidence>
<accession>A0AA40DYJ0</accession>
<feature type="compositionally biased region" description="Low complexity" evidence="1">
    <location>
        <begin position="227"/>
        <end position="238"/>
    </location>
</feature>
<evidence type="ECO:0000313" key="3">
    <source>
        <dbReference type="Proteomes" id="UP001172102"/>
    </source>
</evidence>
<comment type="caution">
    <text evidence="2">The sequence shown here is derived from an EMBL/GenBank/DDBJ whole genome shotgun (WGS) entry which is preliminary data.</text>
</comment>
<proteinExistence type="predicted"/>
<sequence>MGGKIWNRNEERIFWRVIMAQCPNRVGVDRTKLEVSWDDLTKEMVRSMAKIEDDKRREYTTLCLFEHYFLNVVQGCVSPNAGKYVKEYMNKMSPEERALVETEAKREAVKREEKRAKRDAQSRRDKKMNHRNASARVTGVESESETSSLPNISMSPGNTTHDADADDSSHQAAHHGHGSPSNAGHSPLSQNSSFLPSTQGTSSDQPSPATPSTPVSNNSASSNNLPGVSSIVSSGLGSAPVQAQNDRFMPRDGHSPVMNYNGGQLVEYHQANQTYYRPDPHPYYDPQFGHSPAMGPNFGHGYGYSLPFRQNVSQGYPASYHQDYRYQHPGPVQQNYGMPDHISAQHAEPRHRGTSHQGSSQQSSVTQNSDDLYSAQYGQYNAGSLHGAVYRHYNSDGGQRPVGHHNAASSQQPVGHYNAAGSQQPIGHSNAASPQHDGGLGHPPHHPGNYSYGSASGSAPGSATQAPSPKTPSKGAGHIVESIETPTAGQTVTSQPDLFELTLRS</sequence>
<name>A0AA40DYJ0_9PEZI</name>
<gene>
    <name evidence="2" type="ORF">B0H67DRAFT_552592</name>
</gene>
<dbReference type="EMBL" id="JAUKUA010000003">
    <property type="protein sequence ID" value="KAK0720410.1"/>
    <property type="molecule type" value="Genomic_DNA"/>
</dbReference>
<feature type="compositionally biased region" description="Polar residues" evidence="1">
    <location>
        <begin position="420"/>
        <end position="433"/>
    </location>
</feature>
<feature type="compositionally biased region" description="Polar residues" evidence="1">
    <location>
        <begin position="484"/>
        <end position="496"/>
    </location>
</feature>
<organism evidence="2 3">
    <name type="scientific">Lasiosphaeris hirsuta</name>
    <dbReference type="NCBI Taxonomy" id="260670"/>
    <lineage>
        <taxon>Eukaryota</taxon>
        <taxon>Fungi</taxon>
        <taxon>Dikarya</taxon>
        <taxon>Ascomycota</taxon>
        <taxon>Pezizomycotina</taxon>
        <taxon>Sordariomycetes</taxon>
        <taxon>Sordariomycetidae</taxon>
        <taxon>Sordariales</taxon>
        <taxon>Lasiosphaeriaceae</taxon>
        <taxon>Lasiosphaeris</taxon>
    </lineage>
</organism>
<keyword evidence="3" id="KW-1185">Reference proteome</keyword>
<feature type="compositionally biased region" description="Polar residues" evidence="1">
    <location>
        <begin position="149"/>
        <end position="160"/>
    </location>
</feature>
<evidence type="ECO:0000256" key="1">
    <source>
        <dbReference type="SAM" id="MobiDB-lite"/>
    </source>
</evidence>
<dbReference type="Proteomes" id="UP001172102">
    <property type="component" value="Unassembled WGS sequence"/>
</dbReference>
<protein>
    <submittedName>
        <fullName evidence="2">Uncharacterized protein</fullName>
    </submittedName>
</protein>